<sequence>MVEGSVDGYRAPVPTPTEAPGTHPDPAASAPEDPAERIRSAATELLGLDELRPGQAEAAVAVVSGRDTLAVMPTGSGKSAVYQVAAALLEGPTVVVSPLIALQKDQVEAIAAQEVGLAAAANSTISTSEREWIFDAVASGGLEFLFLSPEQLAREDTVSRLAEAEPSLFVVDEAHCISEWGHDFRTDYLRLAAAAEAVGRPPILALTATASPVVRDEIVERLRMRDPEVVVRGFDRPNLRIEVETHHRERDKLDALVGHVGRLEGTGIVYVATRKAAEEVASALVERTGRRVGHYHGGMRAADRRAAQDAFMEGEVEVVVATTAFGMGIDKADVRFVIHHDVPESVDAWYQEVGRAGRDGEPAVAILLWRPEDLGLRSFFAGGGTVGRDELERVAAMAAVAGGSVSAEDLGGEARLAPTRLAMALARLEEVGAVTTGVDGSVVVPEDAPRPEVAAEEADHDQAARRQVERTRLDMVRAFAETRSCRRRFVLTYFGEDAPERCGSCDSCDRPPDPDDAAHGPGTDRWPEQSRVRHDAWGEGLILRHEGDAIVVLFDDAGYRTLSIELVEQGGLLERL</sequence>
<dbReference type="PANTHER" id="PTHR13710">
    <property type="entry name" value="DNA HELICASE RECQ FAMILY MEMBER"/>
    <property type="match status" value="1"/>
</dbReference>
<dbReference type="InterPro" id="IPR004589">
    <property type="entry name" value="DNA_helicase_ATP-dep_RecQ"/>
</dbReference>
<dbReference type="InterPro" id="IPR032284">
    <property type="entry name" value="RecQ_Zn-bd"/>
</dbReference>
<dbReference type="InterPro" id="IPR011545">
    <property type="entry name" value="DEAD/DEAH_box_helicase_dom"/>
</dbReference>
<keyword evidence="7" id="KW-0238">DNA-binding</keyword>
<dbReference type="GO" id="GO:0003677">
    <property type="term" value="F:DNA binding"/>
    <property type="evidence" value="ECO:0007669"/>
    <property type="project" value="UniProtKB-KW"/>
</dbReference>
<keyword evidence="2" id="KW-0479">Metal-binding</keyword>
<dbReference type="GO" id="GO:0006310">
    <property type="term" value="P:DNA recombination"/>
    <property type="evidence" value="ECO:0007669"/>
    <property type="project" value="InterPro"/>
</dbReference>
<dbReference type="PANTHER" id="PTHR13710:SF105">
    <property type="entry name" value="ATP-DEPENDENT DNA HELICASE Q1"/>
    <property type="match status" value="1"/>
</dbReference>
<evidence type="ECO:0000256" key="5">
    <source>
        <dbReference type="ARBA" id="ARBA00022806"/>
    </source>
</evidence>
<dbReference type="AlphaFoldDB" id="A0A6J4HCS9"/>
<dbReference type="Gene3D" id="1.10.10.10">
    <property type="entry name" value="Winged helix-like DNA-binding domain superfamily/Winged helix DNA-binding domain"/>
    <property type="match status" value="1"/>
</dbReference>
<evidence type="ECO:0000256" key="11">
    <source>
        <dbReference type="ARBA" id="ARBA00044535"/>
    </source>
</evidence>
<dbReference type="GO" id="GO:0016787">
    <property type="term" value="F:hydrolase activity"/>
    <property type="evidence" value="ECO:0007669"/>
    <property type="project" value="UniProtKB-KW"/>
</dbReference>
<evidence type="ECO:0000256" key="6">
    <source>
        <dbReference type="ARBA" id="ARBA00022840"/>
    </source>
</evidence>
<dbReference type="Pfam" id="PF16124">
    <property type="entry name" value="RecQ_Zn_bind"/>
    <property type="match status" value="1"/>
</dbReference>
<evidence type="ECO:0000259" key="14">
    <source>
        <dbReference type="PROSITE" id="PS51192"/>
    </source>
</evidence>
<dbReference type="SMART" id="SM00487">
    <property type="entry name" value="DEXDc"/>
    <property type="match status" value="1"/>
</dbReference>
<evidence type="ECO:0000256" key="8">
    <source>
        <dbReference type="ARBA" id="ARBA00023235"/>
    </source>
</evidence>
<evidence type="ECO:0000256" key="7">
    <source>
        <dbReference type="ARBA" id="ARBA00023125"/>
    </source>
</evidence>
<dbReference type="GO" id="GO:0005524">
    <property type="term" value="F:ATP binding"/>
    <property type="evidence" value="ECO:0007669"/>
    <property type="project" value="UniProtKB-KW"/>
</dbReference>
<feature type="domain" description="Helicase ATP-binding" evidence="14">
    <location>
        <begin position="59"/>
        <end position="228"/>
    </location>
</feature>
<comment type="similarity">
    <text evidence="1">Belongs to the helicase family. RecQ subfamily.</text>
</comment>
<comment type="catalytic activity">
    <reaction evidence="9">
        <text>Couples ATP hydrolysis with the unwinding of duplex DNA by translocating in the 3'-5' direction.</text>
        <dbReference type="EC" id="5.6.2.4"/>
    </reaction>
</comment>
<organism evidence="16">
    <name type="scientific">uncultured Acidimicrobiales bacterium</name>
    <dbReference type="NCBI Taxonomy" id="310071"/>
    <lineage>
        <taxon>Bacteria</taxon>
        <taxon>Bacillati</taxon>
        <taxon>Actinomycetota</taxon>
        <taxon>Acidimicrobiia</taxon>
        <taxon>Acidimicrobiales</taxon>
        <taxon>environmental samples</taxon>
    </lineage>
</organism>
<proteinExistence type="inferred from homology"/>
<dbReference type="GO" id="GO:0005737">
    <property type="term" value="C:cytoplasm"/>
    <property type="evidence" value="ECO:0007669"/>
    <property type="project" value="TreeGrafter"/>
</dbReference>
<gene>
    <name evidence="16" type="ORF">AVDCRST_MAG20-683</name>
</gene>
<accession>A0A6J4HCS9</accession>
<dbReference type="EMBL" id="CADCSY010000027">
    <property type="protein sequence ID" value="CAA9220068.1"/>
    <property type="molecule type" value="Genomic_DNA"/>
</dbReference>
<evidence type="ECO:0000256" key="13">
    <source>
        <dbReference type="SAM" id="MobiDB-lite"/>
    </source>
</evidence>
<dbReference type="Pfam" id="PF00271">
    <property type="entry name" value="Helicase_C"/>
    <property type="match status" value="1"/>
</dbReference>
<keyword evidence="3" id="KW-0547">Nucleotide-binding</keyword>
<feature type="domain" description="Helicase C-terminal" evidence="15">
    <location>
        <begin position="252"/>
        <end position="402"/>
    </location>
</feature>
<keyword evidence="4" id="KW-0378">Hydrolase</keyword>
<keyword evidence="6" id="KW-0067">ATP-binding</keyword>
<dbReference type="EC" id="5.6.2.4" evidence="10"/>
<name>A0A6J4HCS9_9ACTN</name>
<dbReference type="InterPro" id="IPR001650">
    <property type="entry name" value="Helicase_C-like"/>
</dbReference>
<evidence type="ECO:0000256" key="2">
    <source>
        <dbReference type="ARBA" id="ARBA00022723"/>
    </source>
</evidence>
<feature type="region of interest" description="Disordered" evidence="13">
    <location>
        <begin position="502"/>
        <end position="530"/>
    </location>
</feature>
<keyword evidence="5 16" id="KW-0347">Helicase</keyword>
<dbReference type="NCBIfam" id="TIGR00614">
    <property type="entry name" value="recQ_fam"/>
    <property type="match status" value="1"/>
</dbReference>
<protein>
    <recommendedName>
        <fullName evidence="11">ATP-dependent DNA helicase RecQ</fullName>
        <ecNumber evidence="10">5.6.2.4</ecNumber>
    </recommendedName>
    <alternativeName>
        <fullName evidence="12">DNA 3'-5' helicase RecQ</fullName>
    </alternativeName>
</protein>
<dbReference type="Pfam" id="PF00270">
    <property type="entry name" value="DEAD"/>
    <property type="match status" value="1"/>
</dbReference>
<reference evidence="16" key="1">
    <citation type="submission" date="2020-02" db="EMBL/GenBank/DDBJ databases">
        <authorList>
            <person name="Meier V. D."/>
        </authorList>
    </citation>
    <scope>NUCLEOTIDE SEQUENCE</scope>
    <source>
        <strain evidence="16">AVDCRST_MAG20</strain>
    </source>
</reference>
<dbReference type="GO" id="GO:0030894">
    <property type="term" value="C:replisome"/>
    <property type="evidence" value="ECO:0007669"/>
    <property type="project" value="TreeGrafter"/>
</dbReference>
<evidence type="ECO:0000256" key="9">
    <source>
        <dbReference type="ARBA" id="ARBA00034617"/>
    </source>
</evidence>
<keyword evidence="8" id="KW-0413">Isomerase</keyword>
<evidence type="ECO:0000256" key="3">
    <source>
        <dbReference type="ARBA" id="ARBA00022741"/>
    </source>
</evidence>
<evidence type="ECO:0000256" key="1">
    <source>
        <dbReference type="ARBA" id="ARBA00005446"/>
    </source>
</evidence>
<feature type="compositionally biased region" description="Basic and acidic residues" evidence="13">
    <location>
        <begin position="507"/>
        <end position="518"/>
    </location>
</feature>
<dbReference type="InterPro" id="IPR036388">
    <property type="entry name" value="WH-like_DNA-bd_sf"/>
</dbReference>
<dbReference type="InterPro" id="IPR014001">
    <property type="entry name" value="Helicase_ATP-bd"/>
</dbReference>
<evidence type="ECO:0000256" key="4">
    <source>
        <dbReference type="ARBA" id="ARBA00022801"/>
    </source>
</evidence>
<dbReference type="PROSITE" id="PS00690">
    <property type="entry name" value="DEAH_ATP_HELICASE"/>
    <property type="match status" value="1"/>
</dbReference>
<feature type="region of interest" description="Disordered" evidence="13">
    <location>
        <begin position="1"/>
        <end position="36"/>
    </location>
</feature>
<dbReference type="PROSITE" id="PS51192">
    <property type="entry name" value="HELICASE_ATP_BIND_1"/>
    <property type="match status" value="1"/>
</dbReference>
<dbReference type="GO" id="GO:0043138">
    <property type="term" value="F:3'-5' DNA helicase activity"/>
    <property type="evidence" value="ECO:0007669"/>
    <property type="project" value="UniProtKB-EC"/>
</dbReference>
<dbReference type="PROSITE" id="PS51194">
    <property type="entry name" value="HELICASE_CTER"/>
    <property type="match status" value="1"/>
</dbReference>
<dbReference type="Gene3D" id="3.40.50.300">
    <property type="entry name" value="P-loop containing nucleotide triphosphate hydrolases"/>
    <property type="match status" value="2"/>
</dbReference>
<dbReference type="GO" id="GO:0046872">
    <property type="term" value="F:metal ion binding"/>
    <property type="evidence" value="ECO:0007669"/>
    <property type="project" value="UniProtKB-KW"/>
</dbReference>
<dbReference type="GO" id="GO:0043590">
    <property type="term" value="C:bacterial nucleoid"/>
    <property type="evidence" value="ECO:0007669"/>
    <property type="project" value="TreeGrafter"/>
</dbReference>
<dbReference type="SMART" id="SM00490">
    <property type="entry name" value="HELICc"/>
    <property type="match status" value="1"/>
</dbReference>
<evidence type="ECO:0000256" key="10">
    <source>
        <dbReference type="ARBA" id="ARBA00034808"/>
    </source>
</evidence>
<dbReference type="GO" id="GO:0009378">
    <property type="term" value="F:four-way junction helicase activity"/>
    <property type="evidence" value="ECO:0007669"/>
    <property type="project" value="TreeGrafter"/>
</dbReference>
<dbReference type="SUPFAM" id="SSF52540">
    <property type="entry name" value="P-loop containing nucleoside triphosphate hydrolases"/>
    <property type="match status" value="1"/>
</dbReference>
<dbReference type="GO" id="GO:0006281">
    <property type="term" value="P:DNA repair"/>
    <property type="evidence" value="ECO:0007669"/>
    <property type="project" value="TreeGrafter"/>
</dbReference>
<evidence type="ECO:0000259" key="15">
    <source>
        <dbReference type="PROSITE" id="PS51194"/>
    </source>
</evidence>
<dbReference type="InterPro" id="IPR002464">
    <property type="entry name" value="DNA/RNA_helicase_DEAH_CS"/>
</dbReference>
<evidence type="ECO:0000313" key="16">
    <source>
        <dbReference type="EMBL" id="CAA9220068.1"/>
    </source>
</evidence>
<dbReference type="InterPro" id="IPR027417">
    <property type="entry name" value="P-loop_NTPase"/>
</dbReference>
<evidence type="ECO:0000256" key="12">
    <source>
        <dbReference type="ARBA" id="ARBA00044550"/>
    </source>
</evidence>
<dbReference type="CDD" id="cd17920">
    <property type="entry name" value="DEXHc_RecQ"/>
    <property type="match status" value="1"/>
</dbReference>